<dbReference type="GO" id="GO:0003723">
    <property type="term" value="F:RNA binding"/>
    <property type="evidence" value="ECO:0007669"/>
    <property type="project" value="TreeGrafter"/>
</dbReference>
<evidence type="ECO:0000259" key="7">
    <source>
        <dbReference type="Pfam" id="PF15912"/>
    </source>
</evidence>
<dbReference type="GO" id="GO:0005634">
    <property type="term" value="C:nucleus"/>
    <property type="evidence" value="ECO:0007669"/>
    <property type="project" value="UniProtKB-SubCell"/>
</dbReference>
<sequence>MPLVFLSTLTPTNALAAVRFARPTHVSSLRIIPSSLAPFPELQDFSSETEPASFSLEVFFNWQTLPSGNDKPRASNTLLHSTLHYNGEDLEYDIDPDEQLVTRLLILKGQFTSLTLAVYGRDASEPRKQEEAEETAPVQLRVSGPTYEPVPLPTRSLTPLPASLDPSRISDPLTLPRRLLSSTATNMDIIDVIRRNLAFPHASTSEVTLDQVLYSYEIGEDWMQELIEVLEGPLDPGEVTDDALQNINERLLEIVAQSPSPETIGRLLSVLSLHSSVLVDSILPIILDSSLGPSIYPALVDASSSSAVCQHLRRRGLPADLDPPIYQRMNQNIHMWETLRDGFIDMSWISTNIWLPGFLPSVLEALGSSAELSAWPHNLKLKVAVTALLALMSMTTHEGETIGMKARAILEMWLSEPTVVEIMLDALAHPNIKGSLSSGIGEPLMERVKSIASSTTLQQNGLAGHTPVNGHGGTNRIVGDLDSAAAYLTAASKQWPTDGLQQLHASLKAVLSQVTADGDKRPIMHAFWRRNTSAVQCIALVLLEATRQLSDQNWELTDATPARDIVQAAQSSLQILQHMVPEFGILSGMMPLIIRSLVSLLVSLRQPTYATRYSAETSVRVDCEGLVAQLSEMDADGNFVHSGADAILPALLQDSLHWDEGIDPLSRATAAADLLTVLLDVNHGSRARNESWTNQLIAQLPMIHSLLCALDAARSQQLVNIIQDIDDEDFGILDWLVLERLASVKEDAAVGGSDGLKVAKDASQSFADLRVRRSLEFVTSVGPSRLEAFLEPDRPVAAAMAVALWRVWDRPISQAHCMAEQILARPQTDSRLKPVAAAILMANASSKDAGNTIMEVLPQLLPLLTSVQSDVVHKPGQLLRAVGSTIAFLPELEEQITVEWQRGEELSPAYQSRHFPKAQRQGSKGLSKSSWVGKRPNS</sequence>
<evidence type="ECO:0000256" key="6">
    <source>
        <dbReference type="SAM" id="MobiDB-lite"/>
    </source>
</evidence>
<name>A0A165I6U2_9BASI</name>
<evidence type="ECO:0000313" key="8">
    <source>
        <dbReference type="EMBL" id="KZT60202.1"/>
    </source>
</evidence>
<organism evidence="8 9">
    <name type="scientific">Calocera cornea HHB12733</name>
    <dbReference type="NCBI Taxonomy" id="1353952"/>
    <lineage>
        <taxon>Eukaryota</taxon>
        <taxon>Fungi</taxon>
        <taxon>Dikarya</taxon>
        <taxon>Basidiomycota</taxon>
        <taxon>Agaricomycotina</taxon>
        <taxon>Dacrymycetes</taxon>
        <taxon>Dacrymycetales</taxon>
        <taxon>Dacrymycetaceae</taxon>
        <taxon>Calocera</taxon>
    </lineage>
</organism>
<keyword evidence="4" id="KW-0508">mRNA splicing</keyword>
<dbReference type="SUPFAM" id="SSF48371">
    <property type="entry name" value="ARM repeat"/>
    <property type="match status" value="1"/>
</dbReference>
<evidence type="ECO:0000256" key="3">
    <source>
        <dbReference type="ARBA" id="ARBA00022664"/>
    </source>
</evidence>
<dbReference type="InParanoid" id="A0A165I6U2"/>
<feature type="compositionally biased region" description="Polar residues" evidence="6">
    <location>
        <begin position="920"/>
        <end position="938"/>
    </location>
</feature>
<keyword evidence="5" id="KW-0539">Nucleus</keyword>
<dbReference type="GO" id="GO:0036396">
    <property type="term" value="C:RNA N6-methyladenosine methyltransferase complex"/>
    <property type="evidence" value="ECO:0007669"/>
    <property type="project" value="TreeGrafter"/>
</dbReference>
<dbReference type="OrthoDB" id="2011702at2759"/>
<keyword evidence="3" id="KW-0507">mRNA processing</keyword>
<dbReference type="PANTHER" id="PTHR23185:SF0">
    <property type="entry name" value="PROTEIN VIRILIZER HOMOLOG"/>
    <property type="match status" value="1"/>
</dbReference>
<dbReference type="GO" id="GO:0006397">
    <property type="term" value="P:mRNA processing"/>
    <property type="evidence" value="ECO:0007669"/>
    <property type="project" value="UniProtKB-KW"/>
</dbReference>
<dbReference type="STRING" id="1353952.A0A165I6U2"/>
<dbReference type="GO" id="GO:0008380">
    <property type="term" value="P:RNA splicing"/>
    <property type="evidence" value="ECO:0007669"/>
    <property type="project" value="UniProtKB-KW"/>
</dbReference>
<keyword evidence="9" id="KW-1185">Reference proteome</keyword>
<reference evidence="8 9" key="1">
    <citation type="journal article" date="2016" name="Mol. Biol. Evol.">
        <title>Comparative Genomics of Early-Diverging Mushroom-Forming Fungi Provides Insights into the Origins of Lignocellulose Decay Capabilities.</title>
        <authorList>
            <person name="Nagy L.G."/>
            <person name="Riley R."/>
            <person name="Tritt A."/>
            <person name="Adam C."/>
            <person name="Daum C."/>
            <person name="Floudas D."/>
            <person name="Sun H."/>
            <person name="Yadav J.S."/>
            <person name="Pangilinan J."/>
            <person name="Larsson K.H."/>
            <person name="Matsuura K."/>
            <person name="Barry K."/>
            <person name="Labutti K."/>
            <person name="Kuo R."/>
            <person name="Ohm R.A."/>
            <person name="Bhattacharya S.S."/>
            <person name="Shirouzu T."/>
            <person name="Yoshinaga Y."/>
            <person name="Martin F.M."/>
            <person name="Grigoriev I.V."/>
            <person name="Hibbett D.S."/>
        </authorList>
    </citation>
    <scope>NUCLEOTIDE SEQUENCE [LARGE SCALE GENOMIC DNA]</scope>
    <source>
        <strain evidence="8 9">HHB12733</strain>
    </source>
</reference>
<feature type="region of interest" description="Disordered" evidence="6">
    <location>
        <begin position="913"/>
        <end position="938"/>
    </location>
</feature>
<comment type="subcellular location">
    <subcellularLocation>
        <location evidence="1">Nucleus</location>
    </subcellularLocation>
</comment>
<dbReference type="Proteomes" id="UP000076842">
    <property type="component" value="Unassembled WGS sequence"/>
</dbReference>
<feature type="region of interest" description="Disordered" evidence="6">
    <location>
        <begin position="143"/>
        <end position="163"/>
    </location>
</feature>
<evidence type="ECO:0000313" key="9">
    <source>
        <dbReference type="Proteomes" id="UP000076842"/>
    </source>
</evidence>
<dbReference type="Pfam" id="PF15912">
    <property type="entry name" value="VIR_N"/>
    <property type="match status" value="1"/>
</dbReference>
<accession>A0A165I6U2</accession>
<comment type="similarity">
    <text evidence="2">Belongs to the vir family.</text>
</comment>
<evidence type="ECO:0000256" key="4">
    <source>
        <dbReference type="ARBA" id="ARBA00023187"/>
    </source>
</evidence>
<dbReference type="EMBL" id="KV423933">
    <property type="protein sequence ID" value="KZT60202.1"/>
    <property type="molecule type" value="Genomic_DNA"/>
</dbReference>
<evidence type="ECO:0000256" key="5">
    <source>
        <dbReference type="ARBA" id="ARBA00023242"/>
    </source>
</evidence>
<dbReference type="InterPro" id="IPR016024">
    <property type="entry name" value="ARM-type_fold"/>
</dbReference>
<gene>
    <name evidence="8" type="ORF">CALCODRAFT_143385</name>
</gene>
<dbReference type="AlphaFoldDB" id="A0A165I6U2"/>
<evidence type="ECO:0000256" key="1">
    <source>
        <dbReference type="ARBA" id="ARBA00004123"/>
    </source>
</evidence>
<dbReference type="InterPro" id="IPR026736">
    <property type="entry name" value="Virilizer"/>
</dbReference>
<dbReference type="InterPro" id="IPR031801">
    <property type="entry name" value="VIR_N"/>
</dbReference>
<dbReference type="PANTHER" id="PTHR23185">
    <property type="entry name" value="PROTEIN VIRILIZER HOMOLOG"/>
    <property type="match status" value="1"/>
</dbReference>
<feature type="domain" description="Virilizer N-terminal" evidence="7">
    <location>
        <begin position="13"/>
        <end position="121"/>
    </location>
</feature>
<evidence type="ECO:0000256" key="2">
    <source>
        <dbReference type="ARBA" id="ARBA00008371"/>
    </source>
</evidence>
<protein>
    <recommendedName>
        <fullName evidence="7">Virilizer N-terminal domain-containing protein</fullName>
    </recommendedName>
</protein>
<proteinExistence type="inferred from homology"/>